<accession>A0A0M9GCP3</accession>
<name>A0A0M9GCP3_9PSED</name>
<organism evidence="1 2">
    <name type="scientific">Pseudomonas asplenii</name>
    <dbReference type="NCBI Taxonomy" id="53407"/>
    <lineage>
        <taxon>Bacteria</taxon>
        <taxon>Pseudomonadati</taxon>
        <taxon>Pseudomonadota</taxon>
        <taxon>Gammaproteobacteria</taxon>
        <taxon>Pseudomonadales</taxon>
        <taxon>Pseudomonadaceae</taxon>
        <taxon>Pseudomonas</taxon>
    </lineage>
</organism>
<proteinExistence type="predicted"/>
<evidence type="ECO:0000313" key="1">
    <source>
        <dbReference type="EMBL" id="KPA87821.1"/>
    </source>
</evidence>
<protein>
    <submittedName>
        <fullName evidence="1">Uncharacterized protein</fullName>
    </submittedName>
</protein>
<sequence>MGQYAVKLRALNAQREKRQVYLVREFSIQVDCNNTASIILSMVHMYVAVAVVRVSEIRIMELHDVYGNFKGGKYSLKVSVGILVVAFPGD</sequence>
<gene>
    <name evidence="1" type="ORF">PF66_05779</name>
</gene>
<evidence type="ECO:0000313" key="2">
    <source>
        <dbReference type="Proteomes" id="UP000037931"/>
    </source>
</evidence>
<dbReference type="PATRIC" id="fig|50340.43.peg.3492"/>
<reference evidence="1 2" key="1">
    <citation type="journal article" date="2015" name="PLoS ONE">
        <title>Rice-Infecting Pseudomonas Genomes Are Highly Accessorized and Harbor Multiple Putative Virulence Mechanisms to Cause Sheath Brown Rot.</title>
        <authorList>
            <person name="Quibod I.L."/>
            <person name="Grande G."/>
            <person name="Oreiro E.G."/>
            <person name="Borja F.N."/>
            <person name="Dossa G.S."/>
            <person name="Mauleon R."/>
            <person name="Cruz C.V."/>
            <person name="Oliva R."/>
        </authorList>
    </citation>
    <scope>NUCLEOTIDE SEQUENCE [LARGE SCALE GENOMIC DNA]</scope>
    <source>
        <strain evidence="1 2">IRRI 6609</strain>
    </source>
</reference>
<dbReference type="Proteomes" id="UP000037931">
    <property type="component" value="Unassembled WGS sequence"/>
</dbReference>
<keyword evidence="2" id="KW-1185">Reference proteome</keyword>
<dbReference type="AlphaFoldDB" id="A0A0M9GCP3"/>
<comment type="caution">
    <text evidence="1">The sequence shown here is derived from an EMBL/GenBank/DDBJ whole genome shotgun (WGS) entry which is preliminary data.</text>
</comment>
<dbReference type="EMBL" id="JSYZ01000026">
    <property type="protein sequence ID" value="KPA87821.1"/>
    <property type="molecule type" value="Genomic_DNA"/>
</dbReference>